<sequence>MSISFSLANASMSTVYVTLVGAKPRSFMSEKVLIARAISLTRQNPAMSVLYVTALGGNPAAFIWLKKFKALDIFPTLP</sequence>
<name>A0A0A8ZLY9_ARUDO</name>
<reference evidence="1" key="2">
    <citation type="journal article" date="2015" name="Data Brief">
        <title>Shoot transcriptome of the giant reed, Arundo donax.</title>
        <authorList>
            <person name="Barrero R.A."/>
            <person name="Guerrero F.D."/>
            <person name="Moolhuijzen P."/>
            <person name="Goolsby J.A."/>
            <person name="Tidwell J."/>
            <person name="Bellgard S.E."/>
            <person name="Bellgard M.I."/>
        </authorList>
    </citation>
    <scope>NUCLEOTIDE SEQUENCE</scope>
    <source>
        <tissue evidence="1">Shoot tissue taken approximately 20 cm above the soil surface</tissue>
    </source>
</reference>
<proteinExistence type="predicted"/>
<dbReference type="EMBL" id="GBRH01258074">
    <property type="protein sequence ID" value="JAD39821.1"/>
    <property type="molecule type" value="Transcribed_RNA"/>
</dbReference>
<reference evidence="1" key="1">
    <citation type="submission" date="2014-09" db="EMBL/GenBank/DDBJ databases">
        <authorList>
            <person name="Magalhaes I.L.F."/>
            <person name="Oliveira U."/>
            <person name="Santos F.R."/>
            <person name="Vidigal T.H.D.A."/>
            <person name="Brescovit A.D."/>
            <person name="Santos A.J."/>
        </authorList>
    </citation>
    <scope>NUCLEOTIDE SEQUENCE</scope>
    <source>
        <tissue evidence="1">Shoot tissue taken approximately 20 cm above the soil surface</tissue>
    </source>
</reference>
<dbReference type="AlphaFoldDB" id="A0A0A8ZLY9"/>
<evidence type="ECO:0000313" key="1">
    <source>
        <dbReference type="EMBL" id="JAD39821.1"/>
    </source>
</evidence>
<organism evidence="1">
    <name type="scientific">Arundo donax</name>
    <name type="common">Giant reed</name>
    <name type="synonym">Donax arundinaceus</name>
    <dbReference type="NCBI Taxonomy" id="35708"/>
    <lineage>
        <taxon>Eukaryota</taxon>
        <taxon>Viridiplantae</taxon>
        <taxon>Streptophyta</taxon>
        <taxon>Embryophyta</taxon>
        <taxon>Tracheophyta</taxon>
        <taxon>Spermatophyta</taxon>
        <taxon>Magnoliopsida</taxon>
        <taxon>Liliopsida</taxon>
        <taxon>Poales</taxon>
        <taxon>Poaceae</taxon>
        <taxon>PACMAD clade</taxon>
        <taxon>Arundinoideae</taxon>
        <taxon>Arundineae</taxon>
        <taxon>Arundo</taxon>
    </lineage>
</organism>
<protein>
    <submittedName>
        <fullName evidence="1">Uncharacterized protein</fullName>
    </submittedName>
</protein>
<accession>A0A0A8ZLY9</accession>